<proteinExistence type="predicted"/>
<sequence length="840" mass="89292">MLKSIKNPRRLAVVLGCLVLGVLIGLNQRQIVDAGTNPTAPTAAIRPQYVYGLANYTGAGVVQDSQAQPQLKATYQSGSATDPWLGGKLNIDWTDYLDLRMGGGQLVTAATFGFGFVAHVNLPSRINADDVLAAMDFSTAKLTVKSATFPLQRDNFEKIGPHTLRLTMRDHNGHNLNWGVLAVLQGIVSDGFSLNHVYVNFNIDVDIAKLTVDGQPDDTSPNKILTKGHFAPAPDKKHQLSVDFYGADDIKEGAASFFGLSPTGYLYANLNPDGSFEACNRATTTMKTWNSYISPTDNQGTENTNQDQAEVVDGSAANLPGQVNQRSVTLGYRAGTFAAQPADRFNRVVNYFTKQNVTTGAQLTHTPLKTTGYNQPTTVVYSGTDSEGTKLSPVALKVTDSHRNNGQVKLTNLTNTVLPNGGGMVGTAISQGTDFTMKGWWQAPDLDHGEIRYRVLALKAGQSLAEATPVAGRGDMLFQTITNSPDYSQTHATSAILAGLPAGRYVLDTKIVDDAEPDQAQWASTQYLAHPDQNAYPPLIAVVDLPQMALTSQVTNTATQETGQTITALAGNQIHSTTTITAGTDGTASLEQAALQLQIPTGTTYQAGSLTVTINGQPQSGMTANFSAGTAKIALPQAVKAGDTIKLGLDYQVNDLSDQTLTATPVTLSGKVTVPTDNGTAPAPVSLVSNAIAIKIPVAELKLVNGPADFTFGHNVDLPYQPVDLPAKTADLAFTVWDSRAPQMKSNWQITASLSKPFTTATGAILPTAQLDAKIGNEQHAISAGQETPIYTHEGNARGTIAVQLAKTNQLILHVDPNAGIQTDVAYQGEIQWQLVDGPQ</sequence>
<comment type="caution">
    <text evidence="1">The sequence shown here is derived from an EMBL/GenBank/DDBJ whole genome shotgun (WGS) entry which is preliminary data.</text>
</comment>
<dbReference type="RefSeq" id="WP_204118503.1">
    <property type="nucleotide sequence ID" value="NZ_BOLV01000005.1"/>
</dbReference>
<name>A0ABW4BEG8_9LACO</name>
<evidence type="ECO:0008006" key="3">
    <source>
        <dbReference type="Google" id="ProtNLM"/>
    </source>
</evidence>
<evidence type="ECO:0000313" key="2">
    <source>
        <dbReference type="Proteomes" id="UP001597199"/>
    </source>
</evidence>
<keyword evidence="2" id="KW-1185">Reference proteome</keyword>
<organism evidence="1 2">
    <name type="scientific">Lacticaseibacillus suilingensis</name>
    <dbReference type="NCBI Taxonomy" id="2799577"/>
    <lineage>
        <taxon>Bacteria</taxon>
        <taxon>Bacillati</taxon>
        <taxon>Bacillota</taxon>
        <taxon>Bacilli</taxon>
        <taxon>Lactobacillales</taxon>
        <taxon>Lactobacillaceae</taxon>
        <taxon>Lacticaseibacillus</taxon>
    </lineage>
</organism>
<evidence type="ECO:0000313" key="1">
    <source>
        <dbReference type="EMBL" id="MFD1398884.1"/>
    </source>
</evidence>
<dbReference type="Proteomes" id="UP001597199">
    <property type="component" value="Unassembled WGS sequence"/>
</dbReference>
<gene>
    <name evidence="1" type="ORF">ACFQ41_06140</name>
</gene>
<protein>
    <recommendedName>
        <fullName evidence="3">WxL domain-containing protein</fullName>
    </recommendedName>
</protein>
<dbReference type="EMBL" id="JBHTOA010000025">
    <property type="protein sequence ID" value="MFD1398884.1"/>
    <property type="molecule type" value="Genomic_DNA"/>
</dbReference>
<accession>A0ABW4BEG8</accession>
<reference evidence="2" key="1">
    <citation type="journal article" date="2019" name="Int. J. Syst. Evol. Microbiol.">
        <title>The Global Catalogue of Microorganisms (GCM) 10K type strain sequencing project: providing services to taxonomists for standard genome sequencing and annotation.</title>
        <authorList>
            <consortium name="The Broad Institute Genomics Platform"/>
            <consortium name="The Broad Institute Genome Sequencing Center for Infectious Disease"/>
            <person name="Wu L."/>
            <person name="Ma J."/>
        </authorList>
    </citation>
    <scope>NUCLEOTIDE SEQUENCE [LARGE SCALE GENOMIC DNA]</scope>
    <source>
        <strain evidence="2">CCM 9110</strain>
    </source>
</reference>